<evidence type="ECO:0000313" key="1">
    <source>
        <dbReference type="EMBL" id="ELS60517.1"/>
    </source>
</evidence>
<protein>
    <submittedName>
        <fullName evidence="1">Uncharacterized protein</fullName>
    </submittedName>
</protein>
<proteinExistence type="predicted"/>
<keyword evidence="2" id="KW-1185">Reference proteome</keyword>
<accession>A0A9W5LH05</accession>
<dbReference type="AlphaFoldDB" id="A0A9W5LH05"/>
<reference evidence="1 2" key="1">
    <citation type="journal article" date="2014" name="Syst. Appl. Microbiol.">
        <title>Genomic insights into the taxonomic status of the three subspecies of Bacillus subtilis.</title>
        <authorList>
            <person name="Yi H."/>
            <person name="Chun J."/>
            <person name="Cha C.J."/>
        </authorList>
    </citation>
    <scope>NUCLEOTIDE SEQUENCE [LARGE SCALE GENOMIC DNA]</scope>
    <source>
        <strain evidence="1 2">KCTC 13429</strain>
    </source>
</reference>
<sequence>MKKKMVEYNRLSVSEKLSIKVKKLSNALQMQNNCIDFAMAD</sequence>
<evidence type="ECO:0000313" key="2">
    <source>
        <dbReference type="Proteomes" id="UP000011182"/>
    </source>
</evidence>
<gene>
    <name evidence="1" type="ORF">BSI_29170</name>
</gene>
<dbReference type="EMBL" id="AMXN01000005">
    <property type="protein sequence ID" value="ELS60517.1"/>
    <property type="molecule type" value="Genomic_DNA"/>
</dbReference>
<dbReference type="Proteomes" id="UP000011182">
    <property type="component" value="Unassembled WGS sequence"/>
</dbReference>
<name>A0A9W5LH05_9BACI</name>
<organism evidence="1 2">
    <name type="scientific">Bacillus inaquosorum KCTC 13429</name>
    <dbReference type="NCBI Taxonomy" id="1236548"/>
    <lineage>
        <taxon>Bacteria</taxon>
        <taxon>Bacillati</taxon>
        <taxon>Bacillota</taxon>
        <taxon>Bacilli</taxon>
        <taxon>Bacillales</taxon>
        <taxon>Bacillaceae</taxon>
        <taxon>Bacillus</taxon>
    </lineage>
</organism>
<comment type="caution">
    <text evidence="1">The sequence shown here is derived from an EMBL/GenBank/DDBJ whole genome shotgun (WGS) entry which is preliminary data.</text>
</comment>